<accession>M5G7V4</accession>
<dbReference type="Proteomes" id="UP000030653">
    <property type="component" value="Unassembled WGS sequence"/>
</dbReference>
<dbReference type="AlphaFoldDB" id="M5G7V4"/>
<feature type="region of interest" description="Disordered" evidence="1">
    <location>
        <begin position="64"/>
        <end position="90"/>
    </location>
</feature>
<dbReference type="PANTHER" id="PTHR34065">
    <property type="entry name" value="CELL DIVISION CONTROL PROTEIN 14"/>
    <property type="match status" value="1"/>
</dbReference>
<dbReference type="EMBL" id="JH795855">
    <property type="protein sequence ID" value="EJU06286.1"/>
    <property type="molecule type" value="Genomic_DNA"/>
</dbReference>
<feature type="compositionally biased region" description="Pro residues" evidence="1">
    <location>
        <begin position="279"/>
        <end position="290"/>
    </location>
</feature>
<keyword evidence="3" id="KW-1185">Reference proteome</keyword>
<proteinExistence type="predicted"/>
<feature type="compositionally biased region" description="Gly residues" evidence="1">
    <location>
        <begin position="378"/>
        <end position="420"/>
    </location>
</feature>
<feature type="compositionally biased region" description="Low complexity" evidence="1">
    <location>
        <begin position="291"/>
        <end position="316"/>
    </location>
</feature>
<feature type="compositionally biased region" description="Gly residues" evidence="1">
    <location>
        <begin position="481"/>
        <end position="492"/>
    </location>
</feature>
<dbReference type="OrthoDB" id="5357220at2759"/>
<dbReference type="HOGENOM" id="CLU_043859_0_0_1"/>
<name>M5G7V4_DACPD</name>
<dbReference type="Pfam" id="PF08045">
    <property type="entry name" value="CDC14"/>
    <property type="match status" value="2"/>
</dbReference>
<organism evidence="2 3">
    <name type="scientific">Dacryopinax primogenitus (strain DJM 731)</name>
    <name type="common">Brown rot fungus</name>
    <dbReference type="NCBI Taxonomy" id="1858805"/>
    <lineage>
        <taxon>Eukaryota</taxon>
        <taxon>Fungi</taxon>
        <taxon>Dikarya</taxon>
        <taxon>Basidiomycota</taxon>
        <taxon>Agaricomycotina</taxon>
        <taxon>Dacrymycetes</taxon>
        <taxon>Dacrymycetales</taxon>
        <taxon>Dacrymycetaceae</taxon>
        <taxon>Dacryopinax</taxon>
    </lineage>
</organism>
<sequence length="525" mass="54019">MHAVIYTALDDITSSRSSHSRRYRALITLDKLLADESFETNIVSRLLSFLALSLLQLDTLSSPSLSTPSTPSRSHHHSRSHSPSPSPDAANLNNSIILSLQLLQGCAFLHPQSKAYLGRKAPLQLLLDILLASRPHHAPIGTSLLATDSRAPSSAYPSPSPVPLSPLEPAQQPTQPSQPQAQGKPSIALSILDTLLSILVDSPPSLRAFEAASGLEGVVRTLKRVGVPREVRMRCLEFLYFYLLPEGPEAEGAEGPEMLDVHRLGGKLLEGEGCSPSPLSRPPTPPPATAVPPLTNSRSSSASSSSSLETTASASAGRPFPVRGKLAFALEADGIGTGIAVGTGVGMEGFVPATPKKKLARIGMGTPRHPGSASGSAPGFGPGSGTGTGTGIGTAPGSGSGAGMRLGTGTGSRTGTGTGIGRELAGRTVPSLELTTPGKGKGKGDSLSSTSTPGGMRGLGLAIVERSLVDPERSYPREPGTGAGREGAGGAGVMRSTEEKKERLGAWLGNVDQLVEGVRRAGVWA</sequence>
<dbReference type="OMA" id="ECNIASR"/>
<dbReference type="GeneID" id="63682790"/>
<protein>
    <recommendedName>
        <fullName evidence="4">Cell division control protein 14</fullName>
    </recommendedName>
</protein>
<feature type="region of interest" description="Disordered" evidence="1">
    <location>
        <begin position="144"/>
        <end position="184"/>
    </location>
</feature>
<dbReference type="PANTHER" id="PTHR34065:SF1">
    <property type="entry name" value="CELL DIVISION CONTROL PROTEIN 14"/>
    <property type="match status" value="1"/>
</dbReference>
<evidence type="ECO:0000256" key="1">
    <source>
        <dbReference type="SAM" id="MobiDB-lite"/>
    </source>
</evidence>
<evidence type="ECO:0000313" key="2">
    <source>
        <dbReference type="EMBL" id="EJU06286.1"/>
    </source>
</evidence>
<dbReference type="STRING" id="1858805.M5G7V4"/>
<evidence type="ECO:0000313" key="3">
    <source>
        <dbReference type="Proteomes" id="UP000030653"/>
    </source>
</evidence>
<dbReference type="InterPro" id="IPR012535">
    <property type="entry name" value="Cell_div_Cdc14"/>
</dbReference>
<dbReference type="RefSeq" id="XP_040633180.1">
    <property type="nucleotide sequence ID" value="XM_040767728.1"/>
</dbReference>
<reference evidence="2 3" key="1">
    <citation type="journal article" date="2012" name="Science">
        <title>The Paleozoic origin of enzymatic lignin decomposition reconstructed from 31 fungal genomes.</title>
        <authorList>
            <person name="Floudas D."/>
            <person name="Binder M."/>
            <person name="Riley R."/>
            <person name="Barry K."/>
            <person name="Blanchette R.A."/>
            <person name="Henrissat B."/>
            <person name="Martinez A.T."/>
            <person name="Otillar R."/>
            <person name="Spatafora J.W."/>
            <person name="Yadav J.S."/>
            <person name="Aerts A."/>
            <person name="Benoit I."/>
            <person name="Boyd A."/>
            <person name="Carlson A."/>
            <person name="Copeland A."/>
            <person name="Coutinho P.M."/>
            <person name="de Vries R.P."/>
            <person name="Ferreira P."/>
            <person name="Findley K."/>
            <person name="Foster B."/>
            <person name="Gaskell J."/>
            <person name="Glotzer D."/>
            <person name="Gorecki P."/>
            <person name="Heitman J."/>
            <person name="Hesse C."/>
            <person name="Hori C."/>
            <person name="Igarashi K."/>
            <person name="Jurgens J.A."/>
            <person name="Kallen N."/>
            <person name="Kersten P."/>
            <person name="Kohler A."/>
            <person name="Kuees U."/>
            <person name="Kumar T.K.A."/>
            <person name="Kuo A."/>
            <person name="LaButti K."/>
            <person name="Larrondo L.F."/>
            <person name="Lindquist E."/>
            <person name="Ling A."/>
            <person name="Lombard V."/>
            <person name="Lucas S."/>
            <person name="Lundell T."/>
            <person name="Martin R."/>
            <person name="McLaughlin D.J."/>
            <person name="Morgenstern I."/>
            <person name="Morin E."/>
            <person name="Murat C."/>
            <person name="Nagy L.G."/>
            <person name="Nolan M."/>
            <person name="Ohm R.A."/>
            <person name="Patyshakuliyeva A."/>
            <person name="Rokas A."/>
            <person name="Ruiz-Duenas F.J."/>
            <person name="Sabat G."/>
            <person name="Salamov A."/>
            <person name="Samejima M."/>
            <person name="Schmutz J."/>
            <person name="Slot J.C."/>
            <person name="St John F."/>
            <person name="Stenlid J."/>
            <person name="Sun H."/>
            <person name="Sun S."/>
            <person name="Syed K."/>
            <person name="Tsang A."/>
            <person name="Wiebenga A."/>
            <person name="Young D."/>
            <person name="Pisabarro A."/>
            <person name="Eastwood D.C."/>
            <person name="Martin F."/>
            <person name="Cullen D."/>
            <person name="Grigoriev I.V."/>
            <person name="Hibbett D.S."/>
        </authorList>
    </citation>
    <scope>NUCLEOTIDE SEQUENCE [LARGE SCALE GENOMIC DNA]</scope>
    <source>
        <strain evidence="2 3">DJM-731 SS1</strain>
    </source>
</reference>
<feature type="compositionally biased region" description="Low complexity" evidence="1">
    <location>
        <begin position="167"/>
        <end position="182"/>
    </location>
</feature>
<feature type="region of interest" description="Disordered" evidence="1">
    <location>
        <begin position="270"/>
        <end position="319"/>
    </location>
</feature>
<feature type="region of interest" description="Disordered" evidence="1">
    <location>
        <begin position="472"/>
        <end position="500"/>
    </location>
</feature>
<evidence type="ECO:0008006" key="4">
    <source>
        <dbReference type="Google" id="ProtNLM"/>
    </source>
</evidence>
<feature type="region of interest" description="Disordered" evidence="1">
    <location>
        <begin position="367"/>
        <end position="457"/>
    </location>
</feature>
<gene>
    <name evidence="2" type="ORF">DACRYDRAFT_103233</name>
</gene>